<sequence length="149" mass="16407">MNNTIPFHSAPHAPQITVDVNILSMLKQAASCLSEMASENVYLAAIGPDMELTIIMEEDAPSILPCFDEDDALIAVKGAPLFISYNPAQVLKLAGKRYLTGPVIFYRTDGHSTIVSLTVEDIYRFQTYLESHSITLMADDQKLPCICIN</sequence>
<proteinExistence type="predicted"/>
<gene>
    <name evidence="1" type="ORF">CGS55_00085</name>
</gene>
<name>A0A2A7A4F0_9FIRM</name>
<organism evidence="1 2">
    <name type="scientific">Faecalibacterium prausnitzii</name>
    <dbReference type="NCBI Taxonomy" id="853"/>
    <lineage>
        <taxon>Bacteria</taxon>
        <taxon>Bacillati</taxon>
        <taxon>Bacillota</taxon>
        <taxon>Clostridia</taxon>
        <taxon>Eubacteriales</taxon>
        <taxon>Oscillospiraceae</taxon>
        <taxon>Faecalibacterium</taxon>
    </lineage>
</organism>
<protein>
    <submittedName>
        <fullName evidence="1">Uncharacterized protein</fullName>
    </submittedName>
</protein>
<evidence type="ECO:0000313" key="2">
    <source>
        <dbReference type="Proteomes" id="UP000219901"/>
    </source>
</evidence>
<reference evidence="1 2" key="1">
    <citation type="journal article" date="2017" name="Front. Microbiol.">
        <title>New Insights into the Diversity of the Genus Faecalibacterium.</title>
        <authorList>
            <person name="Benevides L."/>
            <person name="Burman S."/>
            <person name="Martin R."/>
            <person name="Robert V."/>
            <person name="Thomas M."/>
            <person name="Miquel S."/>
            <person name="Chain F."/>
            <person name="Sokol H."/>
            <person name="Bermudez-Humaran L.G."/>
            <person name="Morrison M."/>
            <person name="Langella P."/>
            <person name="Azevedo V.A."/>
            <person name="Chatel J.M."/>
            <person name="Soares S."/>
        </authorList>
    </citation>
    <scope>NUCLEOTIDE SEQUENCE [LARGE SCALE GENOMIC DNA]</scope>
    <source>
        <strain evidence="1 2">CNCM I 4546</strain>
    </source>
</reference>
<comment type="caution">
    <text evidence="1">The sequence shown here is derived from an EMBL/GenBank/DDBJ whole genome shotgun (WGS) entry which is preliminary data.</text>
</comment>
<accession>A0A2A7A4F0</accession>
<dbReference type="AlphaFoldDB" id="A0A2A7A4F0"/>
<dbReference type="EMBL" id="NMTV01000003">
    <property type="protein sequence ID" value="PDX73986.1"/>
    <property type="molecule type" value="Genomic_DNA"/>
</dbReference>
<dbReference type="RefSeq" id="WP_097782285.1">
    <property type="nucleotide sequence ID" value="NZ_NMTV01000003.1"/>
</dbReference>
<evidence type="ECO:0000313" key="1">
    <source>
        <dbReference type="EMBL" id="PDX73986.1"/>
    </source>
</evidence>
<dbReference type="Proteomes" id="UP000219901">
    <property type="component" value="Unassembled WGS sequence"/>
</dbReference>